<dbReference type="CDD" id="cd06530">
    <property type="entry name" value="S26_SPase_I"/>
    <property type="match status" value="1"/>
</dbReference>
<dbReference type="PANTHER" id="PTHR43390:SF1">
    <property type="entry name" value="CHLOROPLAST PROCESSING PEPTIDASE"/>
    <property type="match status" value="1"/>
</dbReference>
<evidence type="ECO:0000256" key="6">
    <source>
        <dbReference type="ARBA" id="ARBA00022801"/>
    </source>
</evidence>
<proteinExistence type="inferred from homology"/>
<dbReference type="GO" id="GO:0009003">
    <property type="term" value="F:signal peptidase activity"/>
    <property type="evidence" value="ECO:0007669"/>
    <property type="project" value="UniProtKB-EC"/>
</dbReference>
<dbReference type="eggNOG" id="COG0681">
    <property type="taxonomic scope" value="Bacteria"/>
</dbReference>
<organism evidence="10 11">
    <name type="scientific">Clostridium sulfidigenes</name>
    <dbReference type="NCBI Taxonomy" id="318464"/>
    <lineage>
        <taxon>Bacteria</taxon>
        <taxon>Bacillati</taxon>
        <taxon>Bacillota</taxon>
        <taxon>Clostridia</taxon>
        <taxon>Eubacteriales</taxon>
        <taxon>Clostridiaceae</taxon>
        <taxon>Clostridium</taxon>
    </lineage>
</organism>
<comment type="similarity">
    <text evidence="3 8">Belongs to the peptidase S26 family.</text>
</comment>
<dbReference type="Proteomes" id="UP000028542">
    <property type="component" value="Unassembled WGS sequence"/>
</dbReference>
<gene>
    <name evidence="10" type="ORF">IO99_06275</name>
</gene>
<dbReference type="InterPro" id="IPR000223">
    <property type="entry name" value="Pept_S26A_signal_pept_1"/>
</dbReference>
<dbReference type="PROSITE" id="PS00761">
    <property type="entry name" value="SPASE_I_3"/>
    <property type="match status" value="1"/>
</dbReference>
<dbReference type="InterPro" id="IPR019533">
    <property type="entry name" value="Peptidase_S26"/>
</dbReference>
<dbReference type="PANTHER" id="PTHR43390">
    <property type="entry name" value="SIGNAL PEPTIDASE I"/>
    <property type="match status" value="1"/>
</dbReference>
<feature type="transmembrane region" description="Helical" evidence="8">
    <location>
        <begin position="12"/>
        <end position="31"/>
    </location>
</feature>
<dbReference type="GO" id="GO:0005886">
    <property type="term" value="C:plasma membrane"/>
    <property type="evidence" value="ECO:0007669"/>
    <property type="project" value="UniProtKB-SubCell"/>
</dbReference>
<feature type="domain" description="Peptidase S26" evidence="9">
    <location>
        <begin position="9"/>
        <end position="155"/>
    </location>
</feature>
<dbReference type="STRING" id="318464.IO99_06275"/>
<comment type="caution">
    <text evidence="10">The sequence shown here is derived from an EMBL/GenBank/DDBJ whole genome shotgun (WGS) entry which is preliminary data.</text>
</comment>
<dbReference type="AlphaFoldDB" id="A0A084JE09"/>
<evidence type="ECO:0000259" key="9">
    <source>
        <dbReference type="Pfam" id="PF10502"/>
    </source>
</evidence>
<dbReference type="PRINTS" id="PR00727">
    <property type="entry name" value="LEADERPTASE"/>
</dbReference>
<evidence type="ECO:0000256" key="2">
    <source>
        <dbReference type="ARBA" id="ARBA00004401"/>
    </source>
</evidence>
<keyword evidence="8" id="KW-0472">Membrane</keyword>
<comment type="subcellular location">
    <subcellularLocation>
        <location evidence="2">Cell membrane</location>
        <topology evidence="2">Single-pass type II membrane protein</topology>
    </subcellularLocation>
    <subcellularLocation>
        <location evidence="8">Membrane</location>
        <topology evidence="8">Single-pass type II membrane protein</topology>
    </subcellularLocation>
</comment>
<feature type="active site" evidence="7">
    <location>
        <position position="76"/>
    </location>
</feature>
<protein>
    <recommendedName>
        <fullName evidence="4 8">Signal peptidase I</fullName>
        <ecNumber evidence="4 8">3.4.21.89</ecNumber>
    </recommendedName>
</protein>
<accession>A0A084JE09</accession>
<evidence type="ECO:0000256" key="3">
    <source>
        <dbReference type="ARBA" id="ARBA00009370"/>
    </source>
</evidence>
<evidence type="ECO:0000313" key="10">
    <source>
        <dbReference type="EMBL" id="KEZ87193.1"/>
    </source>
</evidence>
<evidence type="ECO:0000256" key="5">
    <source>
        <dbReference type="ARBA" id="ARBA00022670"/>
    </source>
</evidence>
<feature type="active site" evidence="7">
    <location>
        <position position="35"/>
    </location>
</feature>
<evidence type="ECO:0000313" key="11">
    <source>
        <dbReference type="Proteomes" id="UP000028542"/>
    </source>
</evidence>
<keyword evidence="6 8" id="KW-0378">Hydrolase</keyword>
<evidence type="ECO:0000256" key="7">
    <source>
        <dbReference type="PIRSR" id="PIRSR600223-1"/>
    </source>
</evidence>
<keyword evidence="8" id="KW-0812">Transmembrane</keyword>
<keyword evidence="5 8" id="KW-0645">Protease</keyword>
<dbReference type="GO" id="GO:0006465">
    <property type="term" value="P:signal peptide processing"/>
    <property type="evidence" value="ECO:0007669"/>
    <property type="project" value="InterPro"/>
</dbReference>
<dbReference type="GO" id="GO:0004252">
    <property type="term" value="F:serine-type endopeptidase activity"/>
    <property type="evidence" value="ECO:0007669"/>
    <property type="project" value="InterPro"/>
</dbReference>
<evidence type="ECO:0000256" key="8">
    <source>
        <dbReference type="RuleBase" id="RU362042"/>
    </source>
</evidence>
<dbReference type="PROSITE" id="PS00501">
    <property type="entry name" value="SPASE_I_1"/>
    <property type="match status" value="1"/>
</dbReference>
<evidence type="ECO:0000256" key="1">
    <source>
        <dbReference type="ARBA" id="ARBA00000677"/>
    </source>
</evidence>
<name>A0A084JE09_9CLOT</name>
<reference evidence="10 11" key="1">
    <citation type="submission" date="2014-07" db="EMBL/GenBank/DDBJ databases">
        <title>Draft genome of Clostridium sulfidigenes 113A isolated from sediments associated with methane hydrate from Krishna Godavari basin.</title>
        <authorList>
            <person name="Honkalas V.S."/>
            <person name="Dabir A.P."/>
            <person name="Arora P."/>
            <person name="Dhakephalkar P.K."/>
        </authorList>
    </citation>
    <scope>NUCLEOTIDE SEQUENCE [LARGE SCALE GENOMIC DNA]</scope>
    <source>
        <strain evidence="10 11">113A</strain>
    </source>
</reference>
<dbReference type="NCBIfam" id="TIGR02227">
    <property type="entry name" value="sigpep_I_bact"/>
    <property type="match status" value="1"/>
</dbReference>
<dbReference type="InterPro" id="IPR019758">
    <property type="entry name" value="Pept_S26A_signal_pept_1_CS"/>
</dbReference>
<keyword evidence="11" id="KW-1185">Reference proteome</keyword>
<dbReference type="EMBL" id="JPMD01000014">
    <property type="protein sequence ID" value="KEZ87193.1"/>
    <property type="molecule type" value="Genomic_DNA"/>
</dbReference>
<evidence type="ECO:0000256" key="4">
    <source>
        <dbReference type="ARBA" id="ARBA00013208"/>
    </source>
</evidence>
<dbReference type="Pfam" id="PF10502">
    <property type="entry name" value="Peptidase_S26"/>
    <property type="match status" value="1"/>
</dbReference>
<dbReference type="SUPFAM" id="SSF51306">
    <property type="entry name" value="LexA/Signal peptidase"/>
    <property type="match status" value="1"/>
</dbReference>
<sequence>MKKDYKDYLKIFLVFVLVIMIRVFVIDVITVEGISMYPTLNEYHDKVILEKYKQFTDNYDRGDIVVVKLENRNIIKRVIGLPNETIEIKNSDVYINGDLFEEPYLDDSIKTYPDMTIKIPSDSIFVMGDNRENSLDSRSIGAIKIDDIMGKSVYRFNLKKMIFNDLN</sequence>
<keyword evidence="8" id="KW-1133">Transmembrane helix</keyword>
<dbReference type="InterPro" id="IPR019756">
    <property type="entry name" value="Pept_S26A_signal_pept_1_Ser-AS"/>
</dbReference>
<dbReference type="InterPro" id="IPR036286">
    <property type="entry name" value="LexA/Signal_pep-like_sf"/>
</dbReference>
<comment type="catalytic activity">
    <reaction evidence="1 8">
        <text>Cleavage of hydrophobic, N-terminal signal or leader sequences from secreted and periplasmic proteins.</text>
        <dbReference type="EC" id="3.4.21.89"/>
    </reaction>
</comment>
<dbReference type="EC" id="3.4.21.89" evidence="4 8"/>
<dbReference type="Gene3D" id="2.10.109.10">
    <property type="entry name" value="Umud Fragment, subunit A"/>
    <property type="match status" value="1"/>
</dbReference>